<dbReference type="PANTHER" id="PTHR47637">
    <property type="entry name" value="CHAPERONE SURA"/>
    <property type="match status" value="1"/>
</dbReference>
<dbReference type="RefSeq" id="WP_342853364.1">
    <property type="nucleotide sequence ID" value="NZ_JBBMRA010000001.1"/>
</dbReference>
<dbReference type="PROSITE" id="PS01096">
    <property type="entry name" value="PPIC_PPIASE_1"/>
    <property type="match status" value="1"/>
</dbReference>
<sequence length="430" mass="47953" precursor="true">MKTRLRKILSVAALTLLVPTHSALADPVPLDRVVAVVNDGIVMQSELDQRIAITREQLSARNTKLPPENVFKKQVLDRLILESIQKQLAVQQGIRISDSQLNNTLSSIASQNGLSLEQFRDALIAEGRNYTQVREQIRGELLLNGVQQNMVNRRIRVSEQELDNFLQSEVGQSHLSAEYSLGHILIATPSQASPEIIQQAERTAKDIYEKLKNGEDFSKLAVEFSNAPNALNGGDLGWRKAAELPETLGNAARQLSPSEFSKPIRSSSGFHIILMKDKRGGSVQLVEQRLVSHILLKPSEIRTSAQAQAQITAIKQRIVKGESFASLAKEYSDDPASGSEGGSLGWTQDGQMVPEFEEVMKTTPVGQVSAPFESRFGWHILTVVDKRTQDLGEEMQENRARAVIQKRKFNEELTNWLREIRSQAYVDIKE</sequence>
<organism evidence="9 10">
    <name type="scientific">Neptuniibacter pectenicola</name>
    <dbReference type="NCBI Taxonomy" id="1806669"/>
    <lineage>
        <taxon>Bacteria</taxon>
        <taxon>Pseudomonadati</taxon>
        <taxon>Pseudomonadota</taxon>
        <taxon>Gammaproteobacteria</taxon>
        <taxon>Oceanospirillales</taxon>
        <taxon>Oceanospirillaceae</taxon>
        <taxon>Neptuniibacter</taxon>
    </lineage>
</organism>
<dbReference type="InterPro" id="IPR050280">
    <property type="entry name" value="OMP_Chaperone_SurA"/>
</dbReference>
<keyword evidence="6 7" id="KW-0413">Isomerase</keyword>
<keyword evidence="4 7" id="KW-0697">Rotamase</keyword>
<dbReference type="EMBL" id="JBBMRA010000001">
    <property type="protein sequence ID" value="MEM5534817.1"/>
    <property type="molecule type" value="Genomic_DNA"/>
</dbReference>
<dbReference type="InterPro" id="IPR000297">
    <property type="entry name" value="PPIase_PpiC"/>
</dbReference>
<evidence type="ECO:0000256" key="7">
    <source>
        <dbReference type="HAMAP-Rule" id="MF_01183"/>
    </source>
</evidence>
<proteinExistence type="inferred from homology"/>
<keyword evidence="10" id="KW-1185">Reference proteome</keyword>
<feature type="domain" description="PpiC" evidence="8">
    <location>
        <begin position="286"/>
        <end position="385"/>
    </location>
</feature>
<dbReference type="Proteomes" id="UP001449225">
    <property type="component" value="Unassembled WGS sequence"/>
</dbReference>
<evidence type="ECO:0000256" key="4">
    <source>
        <dbReference type="ARBA" id="ARBA00023110"/>
    </source>
</evidence>
<dbReference type="SUPFAM" id="SSF54534">
    <property type="entry name" value="FKBP-like"/>
    <property type="match status" value="2"/>
</dbReference>
<dbReference type="Gene3D" id="1.10.4030.10">
    <property type="entry name" value="Porin chaperone SurA, peptide-binding domain"/>
    <property type="match status" value="1"/>
</dbReference>
<evidence type="ECO:0000256" key="5">
    <source>
        <dbReference type="ARBA" id="ARBA00023186"/>
    </source>
</evidence>
<feature type="signal peptide" evidence="7">
    <location>
        <begin position="1"/>
        <end position="25"/>
    </location>
</feature>
<dbReference type="EC" id="5.2.1.8" evidence="7"/>
<evidence type="ECO:0000256" key="1">
    <source>
        <dbReference type="ARBA" id="ARBA00022729"/>
    </source>
</evidence>
<dbReference type="GO" id="GO:0003755">
    <property type="term" value="F:peptidyl-prolyl cis-trans isomerase activity"/>
    <property type="evidence" value="ECO:0007669"/>
    <property type="project" value="UniProtKB-EC"/>
</dbReference>
<evidence type="ECO:0000313" key="10">
    <source>
        <dbReference type="Proteomes" id="UP001449225"/>
    </source>
</evidence>
<dbReference type="PANTHER" id="PTHR47637:SF1">
    <property type="entry name" value="CHAPERONE SURA"/>
    <property type="match status" value="1"/>
</dbReference>
<evidence type="ECO:0000259" key="8">
    <source>
        <dbReference type="PROSITE" id="PS50198"/>
    </source>
</evidence>
<evidence type="ECO:0000313" key="9">
    <source>
        <dbReference type="EMBL" id="MEM5534817.1"/>
    </source>
</evidence>
<dbReference type="HAMAP" id="MF_01183">
    <property type="entry name" value="Chaperone_SurA"/>
    <property type="match status" value="1"/>
</dbReference>
<dbReference type="Gene3D" id="3.10.50.40">
    <property type="match status" value="2"/>
</dbReference>
<dbReference type="SUPFAM" id="SSF109998">
    <property type="entry name" value="Triger factor/SurA peptide-binding domain-like"/>
    <property type="match status" value="1"/>
</dbReference>
<keyword evidence="2 7" id="KW-0677">Repeat</keyword>
<comment type="domain">
    <text evidence="7">The PPIase activity resides only in the second parvulin domain. The N-terminal region and the C-terminal tail are necessary and sufficient for the chaperone activity of SurA. The PPIase activity is dispensable for SurA to function as a chaperone. The N-terminal region and the C-terminal tail are also required for porin recognition.</text>
</comment>
<feature type="chain" id="PRO_5044912462" description="Chaperone SurA" evidence="7">
    <location>
        <begin position="26"/>
        <end position="430"/>
    </location>
</feature>
<dbReference type="InterPro" id="IPR015391">
    <property type="entry name" value="SurA_N"/>
</dbReference>
<dbReference type="Pfam" id="PF09312">
    <property type="entry name" value="SurA_N"/>
    <property type="match status" value="1"/>
</dbReference>
<feature type="domain" description="PpiC" evidence="8">
    <location>
        <begin position="176"/>
        <end position="277"/>
    </location>
</feature>
<reference evidence="9 10" key="1">
    <citation type="submission" date="2024-03" db="EMBL/GenBank/DDBJ databases">
        <title>Community enrichment and isolation of bacterial strains for fucoidan degradation.</title>
        <authorList>
            <person name="Sichert A."/>
        </authorList>
    </citation>
    <scope>NUCLEOTIDE SEQUENCE [LARGE SCALE GENOMIC DNA]</scope>
    <source>
        <strain evidence="9 10">AS76</strain>
    </source>
</reference>
<name>A0ABU9TM68_9GAMM</name>
<dbReference type="InterPro" id="IPR027304">
    <property type="entry name" value="Trigger_fact/SurA_dom_sf"/>
</dbReference>
<accession>A0ABU9TM68</accession>
<evidence type="ECO:0000256" key="6">
    <source>
        <dbReference type="ARBA" id="ARBA00023235"/>
    </source>
</evidence>
<dbReference type="InterPro" id="IPR023058">
    <property type="entry name" value="PPIase_PpiC_CS"/>
</dbReference>
<keyword evidence="5 7" id="KW-0143">Chaperone</keyword>
<comment type="caution">
    <text evidence="9">The sequence shown here is derived from an EMBL/GenBank/DDBJ whole genome shotgun (WGS) entry which is preliminary data.</text>
</comment>
<comment type="function">
    <text evidence="7">Chaperone involved in the correct folding and assembly of outer membrane proteins. Recognizes specific patterns of aromatic residues and the orientation of their side chains, which are found more frequently in integral outer membrane proteins. May act in both early periplasmic and late outer membrane-associated steps of protein maturation.</text>
</comment>
<keyword evidence="1 7" id="KW-0732">Signal</keyword>
<comment type="catalytic activity">
    <reaction evidence="7">
        <text>[protein]-peptidylproline (omega=180) = [protein]-peptidylproline (omega=0)</text>
        <dbReference type="Rhea" id="RHEA:16237"/>
        <dbReference type="Rhea" id="RHEA-COMP:10747"/>
        <dbReference type="Rhea" id="RHEA-COMP:10748"/>
        <dbReference type="ChEBI" id="CHEBI:83833"/>
        <dbReference type="ChEBI" id="CHEBI:83834"/>
        <dbReference type="EC" id="5.2.1.8"/>
    </reaction>
</comment>
<dbReference type="InterPro" id="IPR023034">
    <property type="entry name" value="PPIase_SurA"/>
</dbReference>
<gene>
    <name evidence="7" type="primary">surA</name>
    <name evidence="9" type="ORF">WNY58_00300</name>
</gene>
<keyword evidence="3 7" id="KW-0574">Periplasm</keyword>
<dbReference type="Pfam" id="PF00639">
    <property type="entry name" value="Rotamase"/>
    <property type="match status" value="2"/>
</dbReference>
<dbReference type="PROSITE" id="PS50198">
    <property type="entry name" value="PPIC_PPIASE_2"/>
    <property type="match status" value="2"/>
</dbReference>
<comment type="subcellular location">
    <subcellularLocation>
        <location evidence="7">Periplasm</location>
    </subcellularLocation>
    <text evidence="7">Is capable of associating with the outer membrane.</text>
</comment>
<dbReference type="InterPro" id="IPR046357">
    <property type="entry name" value="PPIase_dom_sf"/>
</dbReference>
<evidence type="ECO:0000256" key="3">
    <source>
        <dbReference type="ARBA" id="ARBA00022764"/>
    </source>
</evidence>
<evidence type="ECO:0000256" key="2">
    <source>
        <dbReference type="ARBA" id="ARBA00022737"/>
    </source>
</evidence>
<protein>
    <recommendedName>
        <fullName evidence="7">Chaperone SurA</fullName>
    </recommendedName>
    <alternativeName>
        <fullName evidence="7">Peptidyl-prolyl cis-trans isomerase SurA</fullName>
        <shortName evidence="7">PPIase SurA</shortName>
        <ecNumber evidence="7">5.2.1.8</ecNumber>
    </alternativeName>
    <alternativeName>
        <fullName evidence="7">Rotamase SurA</fullName>
    </alternativeName>
</protein>